<keyword evidence="1" id="KW-0732">Signal</keyword>
<proteinExistence type="predicted"/>
<feature type="signal peptide" evidence="1">
    <location>
        <begin position="1"/>
        <end position="26"/>
    </location>
</feature>
<accession>A0A6J4KT13</accession>
<evidence type="ECO:0000256" key="1">
    <source>
        <dbReference type="SAM" id="SignalP"/>
    </source>
</evidence>
<dbReference type="SUPFAM" id="SSF49344">
    <property type="entry name" value="CBD9-like"/>
    <property type="match status" value="1"/>
</dbReference>
<gene>
    <name evidence="4" type="ORF">AVDCRST_MAG89-1271</name>
</gene>
<dbReference type="EMBL" id="CADCTV010000281">
    <property type="protein sequence ID" value="CAA9313387.1"/>
    <property type="molecule type" value="Genomic_DNA"/>
</dbReference>
<dbReference type="Pfam" id="PF06452">
    <property type="entry name" value="CBM9_1"/>
    <property type="match status" value="1"/>
</dbReference>
<dbReference type="AlphaFoldDB" id="A0A6J4KT13"/>
<dbReference type="GO" id="GO:0016052">
    <property type="term" value="P:carbohydrate catabolic process"/>
    <property type="evidence" value="ECO:0007669"/>
    <property type="project" value="InterPro"/>
</dbReference>
<dbReference type="InterPro" id="IPR010502">
    <property type="entry name" value="Carb-bd_dom_fam9"/>
</dbReference>
<feature type="chain" id="PRO_5026660644" evidence="1">
    <location>
        <begin position="27"/>
        <end position="914"/>
    </location>
</feature>
<feature type="domain" description="Carbohydrate-binding" evidence="2">
    <location>
        <begin position="54"/>
        <end position="208"/>
    </location>
</feature>
<organism evidence="4">
    <name type="scientific">uncultured Gemmatimonadota bacterium</name>
    <dbReference type="NCBI Taxonomy" id="203437"/>
    <lineage>
        <taxon>Bacteria</taxon>
        <taxon>Pseudomonadati</taxon>
        <taxon>Gemmatimonadota</taxon>
        <taxon>environmental samples</taxon>
    </lineage>
</organism>
<name>A0A6J4KT13_9BACT</name>
<sequence>MLFPVSPLPVLAAALLALASTQPAAALGQEAPAPAGSREVPVLQVHRSTSPVRIDGRLDEGVWTAAPAATGFVQGEPIEGAPAQHRTEVRVVYDEQALYVGARMYDDAPGAIARQLVRRDETGQFDFFELSLDPDLDLRTGYVFQISAAGVQGDAYLFDDVRDDRSWDAVWESAVQVDEQGWTAEMRIPLSQIRYLPSPNPQDWGINFSRRRVASNERSYFSLESRQKYGRVSVFGRLGGLQLAKGVSRLELRPYVLTRGRAGPVQDGNPFQQPRDANASAGLDARYGIGANFTLDVTANPDFGQVEVDPAVINLSAFETFYPERRPFFVEDARIFDFGLSGGQNSLFYSRRIGRRPQRSSLGGASYVDVAEQTSILSAMKLTGRTAGGLSVGVLGALTGREEGRAYFAGGDSLTTFVAEPRSQYAVFGAQQELRGGATVVGGILSAINRNLPGDGSLDFLPSNAAYGGANFQHTWGKGAWALWGFLAGSYTAGSEQAINRIQRGPNHYRQRPDAYRLGVDSSATSLTGAEWRLQFDRRSGRHWTGSVWAAQRTPGFEVNDVGYFQGSERLDGGVRVSYQEITPGRVLRSYRLTGVTFHNWRHEALREPLSYSTWGDAHKAGAISANADLTFLNYWRLITGLSYGPEVRSEVPTRGGPLMLEPARVTYSLRANTDPRARLTVAPAAQFTRSTPQAWSSSLNLEVGYRPSPQVDIRVEPSLARERDPRQYVATANDPSFTPTFGQRFIFADIERTTFSLGTRLNVTFTPRLTLQLFAQPLLSAGEFVTYKQFSQAGTDQFDPFEEGTADLAGTSVRCVGGRTCRSGDTRYVDFQGDGTSDIAFKERDFRVRSLRGNAVLRWEYRPGSTLFLVWQQRRYFEDRAANEFGLREDFGRLLDQQPDNVLILKMNYWLSL</sequence>
<feature type="domain" description="DUF5916" evidence="3">
    <location>
        <begin position="249"/>
        <end position="797"/>
    </location>
</feature>
<evidence type="ECO:0000259" key="2">
    <source>
        <dbReference type="Pfam" id="PF06452"/>
    </source>
</evidence>
<reference evidence="4" key="1">
    <citation type="submission" date="2020-02" db="EMBL/GenBank/DDBJ databases">
        <authorList>
            <person name="Meier V. D."/>
        </authorList>
    </citation>
    <scope>NUCLEOTIDE SEQUENCE</scope>
    <source>
        <strain evidence="4">AVDCRST_MAG89</strain>
    </source>
</reference>
<dbReference type="Gene3D" id="2.60.40.1190">
    <property type="match status" value="1"/>
</dbReference>
<evidence type="ECO:0000259" key="3">
    <source>
        <dbReference type="Pfam" id="PF19313"/>
    </source>
</evidence>
<dbReference type="Pfam" id="PF19313">
    <property type="entry name" value="DUF5916"/>
    <property type="match status" value="1"/>
</dbReference>
<evidence type="ECO:0000313" key="4">
    <source>
        <dbReference type="EMBL" id="CAA9313387.1"/>
    </source>
</evidence>
<dbReference type="CDD" id="cd09618">
    <property type="entry name" value="CBM9_like_2"/>
    <property type="match status" value="1"/>
</dbReference>
<dbReference type="GO" id="GO:0004553">
    <property type="term" value="F:hydrolase activity, hydrolyzing O-glycosyl compounds"/>
    <property type="evidence" value="ECO:0007669"/>
    <property type="project" value="InterPro"/>
</dbReference>
<dbReference type="InterPro" id="IPR045670">
    <property type="entry name" value="DUF5916"/>
</dbReference>
<protein>
    <submittedName>
        <fullName evidence="4">CBM9</fullName>
    </submittedName>
</protein>
<dbReference type="GO" id="GO:0030246">
    <property type="term" value="F:carbohydrate binding"/>
    <property type="evidence" value="ECO:0007669"/>
    <property type="project" value="InterPro"/>
</dbReference>